<keyword evidence="2" id="KW-0238">DNA-binding</keyword>
<dbReference type="Gene3D" id="3.40.50.2300">
    <property type="match status" value="1"/>
</dbReference>
<protein>
    <submittedName>
        <fullName evidence="5">Transcriptional regulator, LacI family</fullName>
    </submittedName>
</protein>
<evidence type="ECO:0000313" key="5">
    <source>
        <dbReference type="EMBL" id="CAA9220941.1"/>
    </source>
</evidence>
<dbReference type="InterPro" id="IPR028082">
    <property type="entry name" value="Peripla_BP_I"/>
</dbReference>
<dbReference type="PANTHER" id="PTHR30146:SF109">
    <property type="entry name" value="HTH-TYPE TRANSCRIPTIONAL REGULATOR GALS"/>
    <property type="match status" value="1"/>
</dbReference>
<dbReference type="Pfam" id="PF13377">
    <property type="entry name" value="Peripla_BP_3"/>
    <property type="match status" value="1"/>
</dbReference>
<reference evidence="5" key="1">
    <citation type="submission" date="2020-02" db="EMBL/GenBank/DDBJ databases">
        <authorList>
            <person name="Meier V. D."/>
        </authorList>
    </citation>
    <scope>NUCLEOTIDE SEQUENCE</scope>
    <source>
        <strain evidence="5">AVDCRST_MAG93</strain>
    </source>
</reference>
<evidence type="ECO:0000256" key="3">
    <source>
        <dbReference type="ARBA" id="ARBA00023163"/>
    </source>
</evidence>
<dbReference type="EMBL" id="CADCTR010000146">
    <property type="protein sequence ID" value="CAA9220941.1"/>
    <property type="molecule type" value="Genomic_DNA"/>
</dbReference>
<dbReference type="SUPFAM" id="SSF53822">
    <property type="entry name" value="Periplasmic binding protein-like I"/>
    <property type="match status" value="1"/>
</dbReference>
<feature type="domain" description="Transcriptional regulator LacI/GalR-like sensor" evidence="4">
    <location>
        <begin position="1"/>
        <end position="127"/>
    </location>
</feature>
<sequence length="128" mass="13673">MEQRGIAVDARLVQGIGTSREQAYHATETLMTLDEPPSAIFAASDLAAISAIWAARDAGRRVPEDIAIIGVGNVPEGLIMRPPLTTVGPSDLDFRFIGELLFSRLHGEAPREGRVVDHGSTLILRGSA</sequence>
<dbReference type="GO" id="GO:0000976">
    <property type="term" value="F:transcription cis-regulatory region binding"/>
    <property type="evidence" value="ECO:0007669"/>
    <property type="project" value="TreeGrafter"/>
</dbReference>
<keyword evidence="3" id="KW-0804">Transcription</keyword>
<evidence type="ECO:0000256" key="1">
    <source>
        <dbReference type="ARBA" id="ARBA00023015"/>
    </source>
</evidence>
<evidence type="ECO:0000259" key="4">
    <source>
        <dbReference type="Pfam" id="PF13377"/>
    </source>
</evidence>
<keyword evidence="1" id="KW-0805">Transcription regulation</keyword>
<dbReference type="CDD" id="cd06267">
    <property type="entry name" value="PBP1_LacI_sugar_binding-like"/>
    <property type="match status" value="1"/>
</dbReference>
<organism evidence="5">
    <name type="scientific">uncultured Chloroflexia bacterium</name>
    <dbReference type="NCBI Taxonomy" id="1672391"/>
    <lineage>
        <taxon>Bacteria</taxon>
        <taxon>Bacillati</taxon>
        <taxon>Chloroflexota</taxon>
        <taxon>Chloroflexia</taxon>
        <taxon>environmental samples</taxon>
    </lineage>
</organism>
<dbReference type="PANTHER" id="PTHR30146">
    <property type="entry name" value="LACI-RELATED TRANSCRIPTIONAL REPRESSOR"/>
    <property type="match status" value="1"/>
</dbReference>
<evidence type="ECO:0000256" key="2">
    <source>
        <dbReference type="ARBA" id="ARBA00023125"/>
    </source>
</evidence>
<dbReference type="GO" id="GO:0003700">
    <property type="term" value="F:DNA-binding transcription factor activity"/>
    <property type="evidence" value="ECO:0007669"/>
    <property type="project" value="TreeGrafter"/>
</dbReference>
<dbReference type="InterPro" id="IPR046335">
    <property type="entry name" value="LacI/GalR-like_sensor"/>
</dbReference>
<gene>
    <name evidence="5" type="ORF">AVDCRST_MAG93-445</name>
</gene>
<name>A0A6J4HFN5_9CHLR</name>
<proteinExistence type="predicted"/>
<dbReference type="AlphaFoldDB" id="A0A6J4HFN5"/>
<accession>A0A6J4HFN5</accession>